<gene>
    <name evidence="1" type="ORF">A4A58_05455</name>
</gene>
<proteinExistence type="predicted"/>
<keyword evidence="2" id="KW-1185">Reference proteome</keyword>
<name>A0A164B675_9BRAD</name>
<dbReference type="EMBL" id="LVYV01000001">
    <property type="protein sequence ID" value="KZD25823.1"/>
    <property type="molecule type" value="Genomic_DNA"/>
</dbReference>
<comment type="caution">
    <text evidence="1">The sequence shown here is derived from an EMBL/GenBank/DDBJ whole genome shotgun (WGS) entry which is preliminary data.</text>
</comment>
<dbReference type="Proteomes" id="UP000076574">
    <property type="component" value="Unassembled WGS sequence"/>
</dbReference>
<reference evidence="1 2" key="1">
    <citation type="submission" date="2016-03" db="EMBL/GenBank/DDBJ databases">
        <title>Microsymbionts genomes from the relict species Vavilovia formosa (Stev.) Fed.</title>
        <authorList>
            <person name="Kopat V."/>
            <person name="Chirak E."/>
            <person name="Kimeklis A."/>
            <person name="Andronov E."/>
        </authorList>
    </citation>
    <scope>NUCLEOTIDE SEQUENCE [LARGE SCALE GENOMIC DNA]</scope>
    <source>
        <strain evidence="1 2">Vaf07</strain>
    </source>
</reference>
<dbReference type="OrthoDB" id="8265278at2"/>
<evidence type="ECO:0000313" key="1">
    <source>
        <dbReference type="EMBL" id="KZD25823.1"/>
    </source>
</evidence>
<accession>A0A164B675</accession>
<dbReference type="STRING" id="943830.A4A58_05455"/>
<dbReference type="RefSeq" id="WP_068730309.1">
    <property type="nucleotide sequence ID" value="NZ_LVYV01000001.1"/>
</dbReference>
<sequence>MQNTAAMNSDVKALLTLLLLKTGTSSPEIHNALQLAAASRVMMAEEYANPMRMQGIEASGSNVAKLRPVTAVNVPETSAAVRRMKQSADAMNSDVKALLTLLLLKSGADSNEIQTALRMAASSRAVAAAEEAESIRAETQAEAASAAMNELASITARQAVRNESLAPISAKEFAA</sequence>
<protein>
    <submittedName>
        <fullName evidence="1">Uncharacterized protein</fullName>
    </submittedName>
</protein>
<organism evidence="1 2">
    <name type="scientific">Tardiphaga robiniae</name>
    <dbReference type="NCBI Taxonomy" id="943830"/>
    <lineage>
        <taxon>Bacteria</taxon>
        <taxon>Pseudomonadati</taxon>
        <taxon>Pseudomonadota</taxon>
        <taxon>Alphaproteobacteria</taxon>
        <taxon>Hyphomicrobiales</taxon>
        <taxon>Nitrobacteraceae</taxon>
        <taxon>Tardiphaga</taxon>
    </lineage>
</organism>
<evidence type="ECO:0000313" key="2">
    <source>
        <dbReference type="Proteomes" id="UP000076574"/>
    </source>
</evidence>
<dbReference type="AlphaFoldDB" id="A0A164B675"/>